<keyword evidence="9 11" id="KW-1133">Transmembrane helix</keyword>
<accession>A0ABV2JD06</accession>
<dbReference type="SFLD" id="SFLDG00002">
    <property type="entry name" value="C1.7:_P-type_atpase_like"/>
    <property type="match status" value="1"/>
</dbReference>
<organism evidence="13 14">
    <name type="scientific">Streptococcus porcorum</name>
    <dbReference type="NCBI Taxonomy" id="701526"/>
    <lineage>
        <taxon>Bacteria</taxon>
        <taxon>Bacillati</taxon>
        <taxon>Bacillota</taxon>
        <taxon>Bacilli</taxon>
        <taxon>Lactobacillales</taxon>
        <taxon>Streptococcaceae</taxon>
        <taxon>Streptococcus</taxon>
    </lineage>
</organism>
<dbReference type="InterPro" id="IPR023214">
    <property type="entry name" value="HAD_sf"/>
</dbReference>
<evidence type="ECO:0000313" key="14">
    <source>
        <dbReference type="Proteomes" id="UP001549037"/>
    </source>
</evidence>
<dbReference type="InterPro" id="IPR051949">
    <property type="entry name" value="Cation_Transport_ATPase"/>
</dbReference>
<sequence>MFDKVKKYSGVLQTLSCLLLIVMGFSSQAFIGAEFATVCFVLAFLVGGYASAKGGIEELVYERHLSVDVLMILAAVGAGLIGYWMEGSLLIFIFSLSSTLEELAMEKSKNAISSLMNLTPDTARLMDDNGNIKEVLTADLKVGDRIQVRKGEAVPIDGVILSGLSYFDEAMVTGEPIPARKEEGDFLIGGTLNQGSSIEMVVTVENGDTLFDKIISMVETAQKSKSKTATFIENLEDHYVKAVLILVPSFILFTALILGWDWKDAFYRGMILLTVASPCALIASSTPATLSAISRAAKKGMIVKGGDIMDKLGDVKAIVMDKTGTLTQGHPEVVDAYFTQEESLVRQIVAAAEKTSTHPIATALVEFTKTSPNLTLENLEDLTGQGLVATFAQKRWKIGKKGFVLDAEIKKISDREKALIDTWENEGKTLVYVSADQELMGIIALEDQLKPDSLVAVKALQNMGIKTIMLTGDQEKTACHIATELGLDDVVANCMPQDKSDRIKELQEKYGSVAMVGDGINDAPALVTADVSFAVGSGTDIAIESADVVLLEDLTRIPFAISLSQKMKHIVLENIIFALAIIISLIAANVVQVINLPLGVVGHEGSTILVILNGLRLLAFDQKFEKSYNKGKTCMKENPNDTCPKNCTYPDCLHPLG</sequence>
<feature type="transmembrane region" description="Helical" evidence="11">
    <location>
        <begin position="600"/>
        <end position="620"/>
    </location>
</feature>
<evidence type="ECO:0000256" key="1">
    <source>
        <dbReference type="ARBA" id="ARBA00004141"/>
    </source>
</evidence>
<dbReference type="PRINTS" id="PR00941">
    <property type="entry name" value="CDATPASE"/>
</dbReference>
<dbReference type="InterPro" id="IPR018303">
    <property type="entry name" value="ATPase_P-typ_P_site"/>
</dbReference>
<dbReference type="Pfam" id="PF00122">
    <property type="entry name" value="E1-E2_ATPase"/>
    <property type="match status" value="1"/>
</dbReference>
<dbReference type="Gene3D" id="3.40.50.1000">
    <property type="entry name" value="HAD superfamily/HAD-like"/>
    <property type="match status" value="1"/>
</dbReference>
<evidence type="ECO:0000256" key="9">
    <source>
        <dbReference type="ARBA" id="ARBA00022989"/>
    </source>
</evidence>
<dbReference type="PANTHER" id="PTHR43079">
    <property type="entry name" value="PROBABLE CADMIUM/ZINC-TRANSPORTING ATPASE HMA1"/>
    <property type="match status" value="1"/>
</dbReference>
<feature type="transmembrane region" description="Helical" evidence="11">
    <location>
        <begin position="266"/>
        <end position="293"/>
    </location>
</feature>
<proteinExistence type="inferred from homology"/>
<dbReference type="InterPro" id="IPR008250">
    <property type="entry name" value="ATPase_P-typ_transduc_dom_A_sf"/>
</dbReference>
<evidence type="ECO:0000256" key="3">
    <source>
        <dbReference type="ARBA" id="ARBA00022692"/>
    </source>
</evidence>
<dbReference type="PANTHER" id="PTHR43079:SF1">
    <property type="entry name" value="CADMIUM_ZINC-TRANSPORTING ATPASE HMA1, CHLOROPLASTIC-RELATED"/>
    <property type="match status" value="1"/>
</dbReference>
<evidence type="ECO:0000313" key="13">
    <source>
        <dbReference type="EMBL" id="MET3633662.1"/>
    </source>
</evidence>
<feature type="transmembrane region" description="Helical" evidence="11">
    <location>
        <begin position="34"/>
        <end position="52"/>
    </location>
</feature>
<evidence type="ECO:0000256" key="11">
    <source>
        <dbReference type="RuleBase" id="RU362081"/>
    </source>
</evidence>
<comment type="subcellular location">
    <subcellularLocation>
        <location evidence="11">Cell membrane</location>
    </subcellularLocation>
    <subcellularLocation>
        <location evidence="1">Membrane</location>
        <topology evidence="1">Multi-pass membrane protein</topology>
    </subcellularLocation>
</comment>
<dbReference type="InterPro" id="IPR001757">
    <property type="entry name" value="P_typ_ATPase"/>
</dbReference>
<dbReference type="SUPFAM" id="SSF56784">
    <property type="entry name" value="HAD-like"/>
    <property type="match status" value="1"/>
</dbReference>
<reference evidence="13 14" key="1">
    <citation type="submission" date="2024-06" db="EMBL/GenBank/DDBJ databases">
        <title>Genomic Encyclopedia of Type Strains, Phase IV (KMG-IV): sequencing the most valuable type-strain genomes for metagenomic binning, comparative biology and taxonomic classification.</title>
        <authorList>
            <person name="Goeker M."/>
        </authorList>
    </citation>
    <scope>NUCLEOTIDE SEQUENCE [LARGE SCALE GENOMIC DNA]</scope>
    <source>
        <strain evidence="13 14">DSM 28302</strain>
    </source>
</reference>
<keyword evidence="14" id="KW-1185">Reference proteome</keyword>
<keyword evidence="4 11" id="KW-0479">Metal-binding</keyword>
<dbReference type="Proteomes" id="UP001549037">
    <property type="component" value="Unassembled WGS sequence"/>
</dbReference>
<dbReference type="Gene3D" id="3.40.1110.10">
    <property type="entry name" value="Calcium-transporting ATPase, cytoplasmic domain N"/>
    <property type="match status" value="1"/>
</dbReference>
<keyword evidence="7" id="KW-0460">Magnesium</keyword>
<dbReference type="InterPro" id="IPR059000">
    <property type="entry name" value="ATPase_P-type_domA"/>
</dbReference>
<dbReference type="InterPro" id="IPR027256">
    <property type="entry name" value="P-typ_ATPase_IB"/>
</dbReference>
<feature type="transmembrane region" description="Helical" evidence="11">
    <location>
        <begin position="575"/>
        <end position="594"/>
    </location>
</feature>
<keyword evidence="8" id="KW-1278">Translocase</keyword>
<dbReference type="SUPFAM" id="SSF81665">
    <property type="entry name" value="Calcium ATPase, transmembrane domain M"/>
    <property type="match status" value="1"/>
</dbReference>
<gene>
    <name evidence="13" type="ORF">ABID28_000295</name>
</gene>
<feature type="transmembrane region" description="Helical" evidence="11">
    <location>
        <begin position="64"/>
        <end position="83"/>
    </location>
</feature>
<dbReference type="InterPro" id="IPR023299">
    <property type="entry name" value="ATPase_P-typ_cyto_dom_N"/>
</dbReference>
<dbReference type="SFLD" id="SFLDF00027">
    <property type="entry name" value="p-type_atpase"/>
    <property type="match status" value="1"/>
</dbReference>
<evidence type="ECO:0000256" key="2">
    <source>
        <dbReference type="ARBA" id="ARBA00006024"/>
    </source>
</evidence>
<protein>
    <submittedName>
        <fullName evidence="13">Cd2+/Zn2+-exporting ATPase</fullName>
    </submittedName>
</protein>
<dbReference type="Pfam" id="PF00702">
    <property type="entry name" value="Hydrolase"/>
    <property type="match status" value="1"/>
</dbReference>
<dbReference type="EMBL" id="JBEPLN010000003">
    <property type="protein sequence ID" value="MET3633662.1"/>
    <property type="molecule type" value="Genomic_DNA"/>
</dbReference>
<keyword evidence="3 11" id="KW-0812">Transmembrane</keyword>
<dbReference type="NCBIfam" id="TIGR01494">
    <property type="entry name" value="ATPase_P-type"/>
    <property type="match status" value="1"/>
</dbReference>
<dbReference type="CDD" id="cd07551">
    <property type="entry name" value="P-type_ATPase_HM_ZosA_PfeT-like"/>
    <property type="match status" value="1"/>
</dbReference>
<evidence type="ECO:0000256" key="7">
    <source>
        <dbReference type="ARBA" id="ARBA00022842"/>
    </source>
</evidence>
<dbReference type="PROSITE" id="PS00154">
    <property type="entry name" value="ATPASE_E1_E2"/>
    <property type="match status" value="1"/>
</dbReference>
<name>A0ABV2JD06_9STRE</name>
<comment type="similarity">
    <text evidence="2 11">Belongs to the cation transport ATPase (P-type) (TC 3.A.3) family. Type IB subfamily.</text>
</comment>
<keyword evidence="11" id="KW-1003">Cell membrane</keyword>
<keyword evidence="10 11" id="KW-0472">Membrane</keyword>
<feature type="domain" description="P-type ATPase A" evidence="12">
    <location>
        <begin position="118"/>
        <end position="219"/>
    </location>
</feature>
<dbReference type="InterPro" id="IPR023298">
    <property type="entry name" value="ATPase_P-typ_TM_dom_sf"/>
</dbReference>
<evidence type="ECO:0000256" key="10">
    <source>
        <dbReference type="ARBA" id="ARBA00023136"/>
    </source>
</evidence>
<evidence type="ECO:0000256" key="8">
    <source>
        <dbReference type="ARBA" id="ARBA00022967"/>
    </source>
</evidence>
<evidence type="ECO:0000256" key="4">
    <source>
        <dbReference type="ARBA" id="ARBA00022723"/>
    </source>
</evidence>
<evidence type="ECO:0000256" key="6">
    <source>
        <dbReference type="ARBA" id="ARBA00022840"/>
    </source>
</evidence>
<evidence type="ECO:0000259" key="12">
    <source>
        <dbReference type="Pfam" id="PF00122"/>
    </source>
</evidence>
<evidence type="ECO:0000256" key="5">
    <source>
        <dbReference type="ARBA" id="ARBA00022741"/>
    </source>
</evidence>
<dbReference type="InterPro" id="IPR044492">
    <property type="entry name" value="P_typ_ATPase_HD_dom"/>
</dbReference>
<dbReference type="SFLD" id="SFLDS00003">
    <property type="entry name" value="Haloacid_Dehalogenase"/>
    <property type="match status" value="1"/>
</dbReference>
<dbReference type="PRINTS" id="PR00119">
    <property type="entry name" value="CATATPASE"/>
</dbReference>
<dbReference type="NCBIfam" id="TIGR01512">
    <property type="entry name" value="ATPase-IB2_Cd"/>
    <property type="match status" value="1"/>
</dbReference>
<keyword evidence="5 11" id="KW-0547">Nucleotide-binding</keyword>
<keyword evidence="6 11" id="KW-0067">ATP-binding</keyword>
<feature type="transmembrane region" description="Helical" evidence="11">
    <location>
        <begin position="239"/>
        <end position="260"/>
    </location>
</feature>
<dbReference type="Gene3D" id="2.70.150.10">
    <property type="entry name" value="Calcium-transporting ATPase, cytoplasmic transduction domain A"/>
    <property type="match status" value="1"/>
</dbReference>
<dbReference type="InterPro" id="IPR036412">
    <property type="entry name" value="HAD-like_sf"/>
</dbReference>
<dbReference type="NCBIfam" id="TIGR01525">
    <property type="entry name" value="ATPase-IB_hvy"/>
    <property type="match status" value="1"/>
</dbReference>
<dbReference type="SUPFAM" id="SSF81653">
    <property type="entry name" value="Calcium ATPase, transduction domain A"/>
    <property type="match status" value="1"/>
</dbReference>
<comment type="caution">
    <text evidence="13">The sequence shown here is derived from an EMBL/GenBank/DDBJ whole genome shotgun (WGS) entry which is preliminary data.</text>
</comment>